<gene>
    <name evidence="1" type="ORF">OWV82_018203</name>
</gene>
<organism evidence="1 2">
    <name type="scientific">Melia azedarach</name>
    <name type="common">Chinaberry tree</name>
    <dbReference type="NCBI Taxonomy" id="155640"/>
    <lineage>
        <taxon>Eukaryota</taxon>
        <taxon>Viridiplantae</taxon>
        <taxon>Streptophyta</taxon>
        <taxon>Embryophyta</taxon>
        <taxon>Tracheophyta</taxon>
        <taxon>Spermatophyta</taxon>
        <taxon>Magnoliopsida</taxon>
        <taxon>eudicotyledons</taxon>
        <taxon>Gunneridae</taxon>
        <taxon>Pentapetalae</taxon>
        <taxon>rosids</taxon>
        <taxon>malvids</taxon>
        <taxon>Sapindales</taxon>
        <taxon>Meliaceae</taxon>
        <taxon>Melia</taxon>
    </lineage>
</organism>
<evidence type="ECO:0000313" key="1">
    <source>
        <dbReference type="EMBL" id="KAJ4708223.1"/>
    </source>
</evidence>
<keyword evidence="2" id="KW-1185">Reference proteome</keyword>
<protein>
    <submittedName>
        <fullName evidence="1">MYB transcription factor</fullName>
    </submittedName>
</protein>
<reference evidence="1 2" key="1">
    <citation type="journal article" date="2023" name="Science">
        <title>Complex scaffold remodeling in plant triterpene biosynthesis.</title>
        <authorList>
            <person name="De La Pena R."/>
            <person name="Hodgson H."/>
            <person name="Liu J.C."/>
            <person name="Stephenson M.J."/>
            <person name="Martin A.C."/>
            <person name="Owen C."/>
            <person name="Harkess A."/>
            <person name="Leebens-Mack J."/>
            <person name="Jimenez L.E."/>
            <person name="Osbourn A."/>
            <person name="Sattely E.S."/>
        </authorList>
    </citation>
    <scope>NUCLEOTIDE SEQUENCE [LARGE SCALE GENOMIC DNA]</scope>
    <source>
        <strain evidence="2">cv. JPN11</strain>
        <tissue evidence="1">Leaf</tissue>
    </source>
</reference>
<proteinExistence type="predicted"/>
<name>A0ACC1XAL9_MELAZ</name>
<dbReference type="EMBL" id="CM051403">
    <property type="protein sequence ID" value="KAJ4708223.1"/>
    <property type="molecule type" value="Genomic_DNA"/>
</dbReference>
<accession>A0ACC1XAL9</accession>
<evidence type="ECO:0000313" key="2">
    <source>
        <dbReference type="Proteomes" id="UP001164539"/>
    </source>
</evidence>
<dbReference type="Proteomes" id="UP001164539">
    <property type="component" value="Chromosome 10"/>
</dbReference>
<comment type="caution">
    <text evidence="1">The sequence shown here is derived from an EMBL/GenBank/DDBJ whole genome shotgun (WGS) entry which is preliminary data.</text>
</comment>
<sequence>MENKEAKQQHKRGLWKPEEDLILKNYVETHGEGNWAAVSKKSGLMRGGKSCRLRWKNYLRPNIKRGGMSQEEEDLIIRMHKLIGNRWSLIAGRLPGRTDNEVKNYWNTHLNKKCRSGKRKAIDLGGSENNSDSSNEKLPRLCDSQSQPICSASTRNTLQGLEGDNKEEKNLANCARADDSGGGSFNYDDIECGLIPPNNATFVFDDEPFIAYLDSFVVFEAFEN</sequence>